<evidence type="ECO:0000256" key="6">
    <source>
        <dbReference type="ARBA" id="ARBA00023136"/>
    </source>
</evidence>
<evidence type="ECO:0000313" key="8">
    <source>
        <dbReference type="EMBL" id="CAE7861362.1"/>
    </source>
</evidence>
<feature type="transmembrane region" description="Helical" evidence="7">
    <location>
        <begin position="300"/>
        <end position="318"/>
    </location>
</feature>
<evidence type="ECO:0000256" key="2">
    <source>
        <dbReference type="ARBA" id="ARBA00006434"/>
    </source>
</evidence>
<keyword evidence="6 7" id="KW-0472">Membrane</keyword>
<dbReference type="InterPro" id="IPR038377">
    <property type="entry name" value="Na/Glc_symporter_sf"/>
</dbReference>
<comment type="subcellular location">
    <subcellularLocation>
        <location evidence="1">Membrane</location>
        <topology evidence="1">Multi-pass membrane protein</topology>
    </subcellularLocation>
</comment>
<accession>A0A813ACS6</accession>
<keyword evidence="4 7" id="KW-0812">Transmembrane</keyword>
<evidence type="ECO:0000256" key="3">
    <source>
        <dbReference type="ARBA" id="ARBA00022448"/>
    </source>
</evidence>
<feature type="transmembrane region" description="Helical" evidence="7">
    <location>
        <begin position="185"/>
        <end position="201"/>
    </location>
</feature>
<dbReference type="GO" id="GO:0005886">
    <property type="term" value="C:plasma membrane"/>
    <property type="evidence" value="ECO:0007669"/>
    <property type="project" value="TreeGrafter"/>
</dbReference>
<dbReference type="OrthoDB" id="420039at2759"/>
<feature type="transmembrane region" description="Helical" evidence="7">
    <location>
        <begin position="145"/>
        <end position="165"/>
    </location>
</feature>
<reference evidence="8" key="1">
    <citation type="submission" date="2021-02" db="EMBL/GenBank/DDBJ databases">
        <authorList>
            <person name="Dougan E. K."/>
            <person name="Rhodes N."/>
            <person name="Thang M."/>
            <person name="Chan C."/>
        </authorList>
    </citation>
    <scope>NUCLEOTIDE SEQUENCE</scope>
</reference>
<dbReference type="AlphaFoldDB" id="A0A813ACS6"/>
<dbReference type="InterPro" id="IPR001734">
    <property type="entry name" value="Na/solute_symporter"/>
</dbReference>
<dbReference type="GO" id="GO:0015204">
    <property type="term" value="F:urea transmembrane transporter activity"/>
    <property type="evidence" value="ECO:0007669"/>
    <property type="project" value="InterPro"/>
</dbReference>
<proteinExistence type="inferred from homology"/>
<organism evidence="8 9">
    <name type="scientific">Symbiodinium necroappetens</name>
    <dbReference type="NCBI Taxonomy" id="1628268"/>
    <lineage>
        <taxon>Eukaryota</taxon>
        <taxon>Sar</taxon>
        <taxon>Alveolata</taxon>
        <taxon>Dinophyceae</taxon>
        <taxon>Suessiales</taxon>
        <taxon>Symbiodiniaceae</taxon>
        <taxon>Symbiodinium</taxon>
    </lineage>
</organism>
<evidence type="ECO:0000256" key="4">
    <source>
        <dbReference type="ARBA" id="ARBA00022692"/>
    </source>
</evidence>
<dbReference type="PANTHER" id="PTHR46154:SF4">
    <property type="entry name" value="UREA ACTIVE TRANSPORTER"/>
    <property type="match status" value="1"/>
</dbReference>
<dbReference type="InterPro" id="IPR031155">
    <property type="entry name" value="DUR"/>
</dbReference>
<keyword evidence="3" id="KW-0813">Transport</keyword>
<comment type="caution">
    <text evidence="8">The sequence shown here is derived from an EMBL/GenBank/DDBJ whole genome shotgun (WGS) entry which is preliminary data.</text>
</comment>
<feature type="transmembrane region" description="Helical" evidence="7">
    <location>
        <begin position="57"/>
        <end position="80"/>
    </location>
</feature>
<evidence type="ECO:0000256" key="7">
    <source>
        <dbReference type="SAM" id="Phobius"/>
    </source>
</evidence>
<dbReference type="Gene3D" id="1.20.1730.10">
    <property type="entry name" value="Sodium/glucose cotransporter"/>
    <property type="match status" value="1"/>
</dbReference>
<keyword evidence="5 7" id="KW-1133">Transmembrane helix</keyword>
<feature type="transmembrane region" description="Helical" evidence="7">
    <location>
        <begin position="221"/>
        <end position="241"/>
    </location>
</feature>
<gene>
    <name evidence="8" type="primary">DUR3</name>
    <name evidence="8" type="ORF">SNEC2469_LOCUS27290</name>
</gene>
<dbReference type="PANTHER" id="PTHR46154">
    <property type="match status" value="1"/>
</dbReference>
<sequence length="319" mass="34481">MSAKTMPAPVRTVYGCEVDEEDGSLENLASRWRLEDLPPLPPPKKCDMLLQSTGGTFYVSFQIFCLVGGTHGLALTILPRFLGQMLTADQRFLYLTAIYTEAVIAVVCLLFILCGDPGVIPRTEENCFPLPAEVDNPPLPKESGYAILLGFGAFFSVVTTVLVYLDKHANGTVHTSEFFNTAGRTVNTGLTASVIVSQWTWPATLLQSCNVAWRYGVSGPFWYASGATIQVVLFGILAIAVKRRARTAHTVCEMVLARWGKRAHLTFLFFALLANVLVTSILLLGGAATVTALTGVDTNLAAFLIPWGVILYTAAGGLK</sequence>
<comment type="similarity">
    <text evidence="2">Belongs to the sodium:solute symporter (SSF) (TC 2.A.21) family.</text>
</comment>
<feature type="transmembrane region" description="Helical" evidence="7">
    <location>
        <begin position="262"/>
        <end position="288"/>
    </location>
</feature>
<keyword evidence="9" id="KW-1185">Reference proteome</keyword>
<feature type="transmembrane region" description="Helical" evidence="7">
    <location>
        <begin position="92"/>
        <end position="113"/>
    </location>
</feature>
<dbReference type="Proteomes" id="UP000601435">
    <property type="component" value="Unassembled WGS sequence"/>
</dbReference>
<protein>
    <submittedName>
        <fullName evidence="8">DUR3 protein</fullName>
    </submittedName>
</protein>
<dbReference type="EMBL" id="CAJNJA010057219">
    <property type="protein sequence ID" value="CAE7861362.1"/>
    <property type="molecule type" value="Genomic_DNA"/>
</dbReference>
<evidence type="ECO:0000256" key="1">
    <source>
        <dbReference type="ARBA" id="ARBA00004141"/>
    </source>
</evidence>
<feature type="non-terminal residue" evidence="8">
    <location>
        <position position="319"/>
    </location>
</feature>
<evidence type="ECO:0000256" key="5">
    <source>
        <dbReference type="ARBA" id="ARBA00022989"/>
    </source>
</evidence>
<name>A0A813ACS6_9DINO</name>
<evidence type="ECO:0000313" key="9">
    <source>
        <dbReference type="Proteomes" id="UP000601435"/>
    </source>
</evidence>
<dbReference type="PROSITE" id="PS50283">
    <property type="entry name" value="NA_SOLUT_SYMP_3"/>
    <property type="match status" value="1"/>
</dbReference>